<feature type="non-terminal residue" evidence="1">
    <location>
        <position position="59"/>
    </location>
</feature>
<dbReference type="AlphaFoldDB" id="A0A9X6TSV5"/>
<accession>A0A9X6TSV5</accession>
<dbReference type="GO" id="GO:0006749">
    <property type="term" value="P:glutathione metabolic process"/>
    <property type="evidence" value="ECO:0007669"/>
    <property type="project" value="TreeGrafter"/>
</dbReference>
<evidence type="ECO:0000313" key="1">
    <source>
        <dbReference type="EMBL" id="PED10306.1"/>
    </source>
</evidence>
<keyword evidence="1" id="KW-0378">Hydrolase</keyword>
<gene>
    <name evidence="1" type="ORF">CON01_33095</name>
</gene>
<sequence length="59" mass="6733">MLLKYFYDEKLAHASYLVGCQKEGVAIVIDPSRYIEQYIEFAKKEGMEVIAAAETHIHA</sequence>
<proteinExistence type="predicted"/>
<organism evidence="1 2">
    <name type="scientific">Bacillus thuringiensis</name>
    <dbReference type="NCBI Taxonomy" id="1428"/>
    <lineage>
        <taxon>Bacteria</taxon>
        <taxon>Bacillati</taxon>
        <taxon>Bacillota</taxon>
        <taxon>Bacilli</taxon>
        <taxon>Bacillales</taxon>
        <taxon>Bacillaceae</taxon>
        <taxon>Bacillus</taxon>
        <taxon>Bacillus cereus group</taxon>
    </lineage>
</organism>
<dbReference type="GO" id="GO:0070813">
    <property type="term" value="P:hydrogen sulfide metabolic process"/>
    <property type="evidence" value="ECO:0007669"/>
    <property type="project" value="TreeGrafter"/>
</dbReference>
<evidence type="ECO:0000313" key="2">
    <source>
        <dbReference type="Proteomes" id="UP000220127"/>
    </source>
</evidence>
<dbReference type="EMBL" id="NVMD01000087">
    <property type="protein sequence ID" value="PED10306.1"/>
    <property type="molecule type" value="Genomic_DNA"/>
</dbReference>
<reference evidence="1 2" key="1">
    <citation type="submission" date="2017-09" db="EMBL/GenBank/DDBJ databases">
        <title>Large-scale bioinformatics analysis of Bacillus genomes uncovers conserved roles of natural products in bacterial physiology.</title>
        <authorList>
            <consortium name="Agbiome Team Llc"/>
            <person name="Bleich R.M."/>
            <person name="Grubbs K.J."/>
            <person name="Santa Maria K.C."/>
            <person name="Allen S.E."/>
            <person name="Farag S."/>
            <person name="Shank E.A."/>
            <person name="Bowers A."/>
        </authorList>
    </citation>
    <scope>NUCLEOTIDE SEQUENCE [LARGE SCALE GENOMIC DNA]</scope>
    <source>
        <strain evidence="1 2">AFS094940</strain>
    </source>
</reference>
<dbReference type="Gene3D" id="3.60.15.10">
    <property type="entry name" value="Ribonuclease Z/Hydroxyacylglutathione hydrolase-like"/>
    <property type="match status" value="1"/>
</dbReference>
<dbReference type="Proteomes" id="UP000220127">
    <property type="component" value="Unassembled WGS sequence"/>
</dbReference>
<dbReference type="InterPro" id="IPR036866">
    <property type="entry name" value="RibonucZ/Hydroxyglut_hydro"/>
</dbReference>
<name>A0A9X6TSV5_BACTU</name>
<dbReference type="InterPro" id="IPR051682">
    <property type="entry name" value="Mito_Persulfide_Diox"/>
</dbReference>
<protein>
    <submittedName>
        <fullName evidence="1">Zn-dependent hydrolase</fullName>
    </submittedName>
</protein>
<dbReference type="SUPFAM" id="SSF56281">
    <property type="entry name" value="Metallo-hydrolase/oxidoreductase"/>
    <property type="match status" value="1"/>
</dbReference>
<comment type="caution">
    <text evidence="1">The sequence shown here is derived from an EMBL/GenBank/DDBJ whole genome shotgun (WGS) entry which is preliminary data.</text>
</comment>
<dbReference type="GO" id="GO:0050313">
    <property type="term" value="F:sulfur dioxygenase activity"/>
    <property type="evidence" value="ECO:0007669"/>
    <property type="project" value="TreeGrafter"/>
</dbReference>
<dbReference type="PANTHER" id="PTHR43084:SF1">
    <property type="entry name" value="PERSULFIDE DIOXYGENASE ETHE1, MITOCHONDRIAL"/>
    <property type="match status" value="1"/>
</dbReference>
<dbReference type="GO" id="GO:0016787">
    <property type="term" value="F:hydrolase activity"/>
    <property type="evidence" value="ECO:0007669"/>
    <property type="project" value="UniProtKB-KW"/>
</dbReference>
<dbReference type="PANTHER" id="PTHR43084">
    <property type="entry name" value="PERSULFIDE DIOXYGENASE ETHE1"/>
    <property type="match status" value="1"/>
</dbReference>